<proteinExistence type="predicted"/>
<dbReference type="Proteomes" id="UP000694843">
    <property type="component" value="Unplaced"/>
</dbReference>
<accession>A0A979FQW1</accession>
<keyword evidence="1" id="KW-0812">Transmembrane</keyword>
<sequence>MMFLAHLTMRHLILACITSILFYICCHLIYFSCQNQLSSAFVDNEDNEVLRSAPDDLDIATRGYSHPGCPCIRFGYDLAALNKTRDLALRDRRSQPPWFLGRYPETFTSTCSHYSSQRGVGQKVLSYSYYVPTGVAREDSEGTKRFLKQMYPRARRIALVYPGWLMRVYHNVSTDDVLSTRYICKLFCDMTHVDLCHVKDLPTLGDLEARMPVGRTWRFSVLGDPTVSWFMSRDLDSKILDREVEAVRQWRRSGRGYHVMRDHPHHKAAVLAGLWGAHNKYPAKMAAARDAIFAAPVNLTEKYDQILLQQHLWPLMQGDLVEHDSYHCEDHPGSIPFPTQRQEWQYCGWGAYKAVERNVVFRTRCPKACRPKDHPRWIWC</sequence>
<dbReference type="RefSeq" id="XP_047739499.1">
    <property type="nucleotide sequence ID" value="XM_047883543.1"/>
</dbReference>
<keyword evidence="1" id="KW-1133">Transmembrane helix</keyword>
<dbReference type="OrthoDB" id="204305at2759"/>
<reference evidence="3" key="1">
    <citation type="submission" date="2025-08" db="UniProtKB">
        <authorList>
            <consortium name="RefSeq"/>
        </authorList>
    </citation>
    <scope>IDENTIFICATION</scope>
    <source>
        <tissue evidence="3">Whole organism</tissue>
    </source>
</reference>
<keyword evidence="1" id="KW-0472">Membrane</keyword>
<evidence type="ECO:0000313" key="2">
    <source>
        <dbReference type="Proteomes" id="UP000694843"/>
    </source>
</evidence>
<dbReference type="OMA" id="STRYICK"/>
<feature type="transmembrane region" description="Helical" evidence="1">
    <location>
        <begin position="12"/>
        <end position="31"/>
    </location>
</feature>
<dbReference type="GeneID" id="125178840"/>
<dbReference type="AlphaFoldDB" id="A0A979FQW1"/>
<dbReference type="KEGG" id="hazt:125178840"/>
<evidence type="ECO:0000313" key="3">
    <source>
        <dbReference type="RefSeq" id="XP_047739499.1"/>
    </source>
</evidence>
<protein>
    <submittedName>
        <fullName evidence="3">Uncharacterized protein LOC125178840</fullName>
    </submittedName>
</protein>
<keyword evidence="2" id="KW-1185">Reference proteome</keyword>
<evidence type="ECO:0000256" key="1">
    <source>
        <dbReference type="SAM" id="Phobius"/>
    </source>
</evidence>
<gene>
    <name evidence="3" type="primary">LOC125178840</name>
</gene>
<organism evidence="2 3">
    <name type="scientific">Hyalella azteca</name>
    <name type="common">Amphipod</name>
    <dbReference type="NCBI Taxonomy" id="294128"/>
    <lineage>
        <taxon>Eukaryota</taxon>
        <taxon>Metazoa</taxon>
        <taxon>Ecdysozoa</taxon>
        <taxon>Arthropoda</taxon>
        <taxon>Crustacea</taxon>
        <taxon>Multicrustacea</taxon>
        <taxon>Malacostraca</taxon>
        <taxon>Eumalacostraca</taxon>
        <taxon>Peracarida</taxon>
        <taxon>Amphipoda</taxon>
        <taxon>Senticaudata</taxon>
        <taxon>Talitrida</taxon>
        <taxon>Talitroidea</taxon>
        <taxon>Hyalellidae</taxon>
        <taxon>Hyalella</taxon>
    </lineage>
</organism>
<name>A0A979FQW1_HYAAZ</name>